<feature type="compositionally biased region" description="Basic and acidic residues" evidence="1">
    <location>
        <begin position="34"/>
        <end position="44"/>
    </location>
</feature>
<evidence type="ECO:0000313" key="2">
    <source>
        <dbReference type="EMBL" id="EOQ98043.1"/>
    </source>
</evidence>
<accession>R9A753</accession>
<dbReference type="Proteomes" id="UP000013984">
    <property type="component" value="Unassembled WGS sequence"/>
</dbReference>
<dbReference type="AlphaFoldDB" id="R9A753"/>
<sequence length="44" mass="4895">MNAITGTKLSDAKSFPRKIQKKISGQELNSDNSLPHEGDLSFQY</sequence>
<feature type="region of interest" description="Disordered" evidence="1">
    <location>
        <begin position="22"/>
        <end position="44"/>
    </location>
</feature>
<protein>
    <submittedName>
        <fullName evidence="2">Uncharacterized protein</fullName>
    </submittedName>
</protein>
<name>R9A753_9LEPT</name>
<reference evidence="2" key="1">
    <citation type="submission" date="2013-04" db="EMBL/GenBank/DDBJ databases">
        <authorList>
            <person name="Harkins D.M."/>
            <person name="Durkin A.S."/>
            <person name="Brinkac L.M."/>
            <person name="Haft D.H."/>
            <person name="Selengut J.D."/>
            <person name="Sanka R."/>
            <person name="DePew J."/>
            <person name="Purushe J."/>
            <person name="Galloway R.L."/>
            <person name="Vinetz J.M."/>
            <person name="Sutton G.G."/>
            <person name="Nierman W.C."/>
            <person name="Fouts D.E."/>
        </authorList>
    </citation>
    <scope>NUCLEOTIDE SEQUENCE [LARGE SCALE GENOMIC DNA]</scope>
    <source>
        <strain evidence="2">CDC</strain>
    </source>
</reference>
<evidence type="ECO:0000313" key="3">
    <source>
        <dbReference type="Proteomes" id="UP000013984"/>
    </source>
</evidence>
<keyword evidence="3" id="KW-1185">Reference proteome</keyword>
<gene>
    <name evidence="2" type="ORF">LEP1GSC195_1248</name>
</gene>
<dbReference type="EMBL" id="AOGZ02000008">
    <property type="protein sequence ID" value="EOQ98043.1"/>
    <property type="molecule type" value="Genomic_DNA"/>
</dbReference>
<comment type="caution">
    <text evidence="2">The sequence shown here is derived from an EMBL/GenBank/DDBJ whole genome shotgun (WGS) entry which is preliminary data.</text>
</comment>
<proteinExistence type="predicted"/>
<evidence type="ECO:0000256" key="1">
    <source>
        <dbReference type="SAM" id="MobiDB-lite"/>
    </source>
</evidence>
<organism evidence="2 3">
    <name type="scientific">Leptospira wolbachii serovar Codice str. CDC</name>
    <dbReference type="NCBI Taxonomy" id="1218599"/>
    <lineage>
        <taxon>Bacteria</taxon>
        <taxon>Pseudomonadati</taxon>
        <taxon>Spirochaetota</taxon>
        <taxon>Spirochaetia</taxon>
        <taxon>Leptospirales</taxon>
        <taxon>Leptospiraceae</taxon>
        <taxon>Leptospira</taxon>
    </lineage>
</organism>